<dbReference type="PROSITE" id="PS51465">
    <property type="entry name" value="KAZAL_2"/>
    <property type="match status" value="1"/>
</dbReference>
<dbReference type="PANTHER" id="PTHR12352:SF30">
    <property type="entry name" value="FI05255P"/>
    <property type="match status" value="1"/>
</dbReference>
<evidence type="ECO:0000256" key="6">
    <source>
        <dbReference type="SAM" id="MobiDB-lite"/>
    </source>
</evidence>
<evidence type="ECO:0000256" key="5">
    <source>
        <dbReference type="PROSITE-ProRule" id="PRU00500"/>
    </source>
</evidence>
<feature type="domain" description="Thyroglobulin type-1" evidence="7">
    <location>
        <begin position="61"/>
        <end position="157"/>
    </location>
</feature>
<dbReference type="Proteomes" id="UP000283509">
    <property type="component" value="Unassembled WGS sequence"/>
</dbReference>
<comment type="caution">
    <text evidence="5">Lacks conserved residue(s) required for the propagation of feature annotation.</text>
</comment>
<dbReference type="SUPFAM" id="SSF57610">
    <property type="entry name" value="Thyroglobulin type-1 domain"/>
    <property type="match status" value="1"/>
</dbReference>
<dbReference type="GO" id="GO:0005604">
    <property type="term" value="C:basement membrane"/>
    <property type="evidence" value="ECO:0007669"/>
    <property type="project" value="TreeGrafter"/>
</dbReference>
<comment type="caution">
    <text evidence="9">The sequence shown here is derived from an EMBL/GenBank/DDBJ whole genome shotgun (WGS) entry which is preliminary data.</text>
</comment>
<comment type="subcellular location">
    <subcellularLocation>
        <location evidence="1">Secreted</location>
    </subcellularLocation>
</comment>
<dbReference type="CDD" id="cd00191">
    <property type="entry name" value="TY"/>
    <property type="match status" value="1"/>
</dbReference>
<evidence type="ECO:0000313" key="10">
    <source>
        <dbReference type="Proteomes" id="UP000283509"/>
    </source>
</evidence>
<proteinExistence type="predicted"/>
<protein>
    <submittedName>
        <fullName evidence="9">Putative SPARC-related modular calcium-binding protein 2</fullName>
    </submittedName>
</protein>
<dbReference type="InterPro" id="IPR036058">
    <property type="entry name" value="Kazal_dom_sf"/>
</dbReference>
<dbReference type="GO" id="GO:0030198">
    <property type="term" value="P:extracellular matrix organization"/>
    <property type="evidence" value="ECO:0007669"/>
    <property type="project" value="TreeGrafter"/>
</dbReference>
<feature type="region of interest" description="Disordered" evidence="6">
    <location>
        <begin position="149"/>
        <end position="172"/>
    </location>
</feature>
<dbReference type="InterPro" id="IPR000716">
    <property type="entry name" value="Thyroglobulin_1"/>
</dbReference>
<feature type="domain" description="Kazal-like" evidence="8">
    <location>
        <begin position="8"/>
        <end position="60"/>
    </location>
</feature>
<reference evidence="9 10" key="2">
    <citation type="submission" date="2019-01" db="EMBL/GenBank/DDBJ databases">
        <title>The decoding of complex shrimp genome reveals the adaptation for benthos swimmer, frequently molting mechanism and breeding impact on genome.</title>
        <authorList>
            <person name="Sun Y."/>
            <person name="Gao Y."/>
            <person name="Yu Y."/>
        </authorList>
    </citation>
    <scope>NUCLEOTIDE SEQUENCE [LARGE SCALE GENOMIC DNA]</scope>
    <source>
        <tissue evidence="9">Muscle</tissue>
    </source>
</reference>
<dbReference type="EMBL" id="QCYY01001929">
    <property type="protein sequence ID" value="ROT74149.1"/>
    <property type="molecule type" value="Genomic_DNA"/>
</dbReference>
<dbReference type="GO" id="GO:0050840">
    <property type="term" value="F:extracellular matrix binding"/>
    <property type="evidence" value="ECO:0007669"/>
    <property type="project" value="TreeGrafter"/>
</dbReference>
<feature type="compositionally biased region" description="Basic residues" evidence="6">
    <location>
        <begin position="149"/>
        <end position="163"/>
    </location>
</feature>
<dbReference type="PANTHER" id="PTHR12352">
    <property type="entry name" value="SECRETED MODULAR CALCIUM-BINDING PROTEIN"/>
    <property type="match status" value="1"/>
</dbReference>
<evidence type="ECO:0000259" key="7">
    <source>
        <dbReference type="PROSITE" id="PS51162"/>
    </source>
</evidence>
<sequence>MEKTREDLLRNVDCNVDCQHKSRNPVCGTNGRNYDSRCDLERDICKKVKVQFKHEGECSLAEKCIDERRAKQDLVSSGEMVYVPTCEQDGSYSAVQCHNFTFYCWCSLADGVPSPRDVHTQYEIPKRAPRSPRRGVRFKASGTRRRSKVYRRSKPCCPSRRRSPSSFRPDTVPVRPALLQRVRPVHSATPLPPPPIPRAAALPWADVGALSPPTKVSLGRRRAAVAPCPARVYVSRRTGGVTMATEGVMACDTWDSGPREASMIHDSLGGGA</sequence>
<reference evidence="9 10" key="1">
    <citation type="submission" date="2018-04" db="EMBL/GenBank/DDBJ databases">
        <authorList>
            <person name="Zhang X."/>
            <person name="Yuan J."/>
            <person name="Li F."/>
            <person name="Xiang J."/>
        </authorList>
    </citation>
    <scope>NUCLEOTIDE SEQUENCE [LARGE SCALE GENOMIC DNA]</scope>
    <source>
        <tissue evidence="9">Muscle</tissue>
    </source>
</reference>
<gene>
    <name evidence="9" type="ORF">C7M84_007363</name>
</gene>
<dbReference type="Pfam" id="PF00086">
    <property type="entry name" value="Thyroglobulin_1"/>
    <property type="match status" value="1"/>
</dbReference>
<keyword evidence="3" id="KW-0677">Repeat</keyword>
<keyword evidence="4 5" id="KW-1015">Disulfide bond</keyword>
<keyword evidence="2" id="KW-0964">Secreted</keyword>
<feature type="disulfide bond" evidence="5">
    <location>
        <begin position="97"/>
        <end position="104"/>
    </location>
</feature>
<dbReference type="InterPro" id="IPR051950">
    <property type="entry name" value="Dev_reg/Prot_inhib"/>
</dbReference>
<dbReference type="GO" id="GO:0005615">
    <property type="term" value="C:extracellular space"/>
    <property type="evidence" value="ECO:0007669"/>
    <property type="project" value="TreeGrafter"/>
</dbReference>
<evidence type="ECO:0000256" key="4">
    <source>
        <dbReference type="ARBA" id="ARBA00023157"/>
    </source>
</evidence>
<dbReference type="Gene3D" id="4.10.800.10">
    <property type="entry name" value="Thyroglobulin type-1"/>
    <property type="match status" value="1"/>
</dbReference>
<dbReference type="InterPro" id="IPR002350">
    <property type="entry name" value="Kazal_dom"/>
</dbReference>
<evidence type="ECO:0000313" key="9">
    <source>
        <dbReference type="EMBL" id="ROT74149.1"/>
    </source>
</evidence>
<keyword evidence="10" id="KW-1185">Reference proteome</keyword>
<evidence type="ECO:0000259" key="8">
    <source>
        <dbReference type="PROSITE" id="PS51465"/>
    </source>
</evidence>
<dbReference type="CDD" id="cd00104">
    <property type="entry name" value="KAZAL_FS"/>
    <property type="match status" value="1"/>
</dbReference>
<dbReference type="PROSITE" id="PS51162">
    <property type="entry name" value="THYROGLOBULIN_1_2"/>
    <property type="match status" value="1"/>
</dbReference>
<dbReference type="AlphaFoldDB" id="A0A423TCG5"/>
<dbReference type="InterPro" id="IPR036857">
    <property type="entry name" value="Thyroglobulin_1_sf"/>
</dbReference>
<evidence type="ECO:0000256" key="2">
    <source>
        <dbReference type="ARBA" id="ARBA00022525"/>
    </source>
</evidence>
<name>A0A423TCG5_PENVA</name>
<dbReference type="SUPFAM" id="SSF100895">
    <property type="entry name" value="Kazal-type serine protease inhibitors"/>
    <property type="match status" value="1"/>
</dbReference>
<accession>A0A423TCG5</accession>
<evidence type="ECO:0000256" key="3">
    <source>
        <dbReference type="ARBA" id="ARBA00022737"/>
    </source>
</evidence>
<dbReference type="SMART" id="SM00280">
    <property type="entry name" value="KAZAL"/>
    <property type="match status" value="1"/>
</dbReference>
<dbReference type="Pfam" id="PF07648">
    <property type="entry name" value="Kazal_2"/>
    <property type="match status" value="1"/>
</dbReference>
<evidence type="ECO:0000256" key="1">
    <source>
        <dbReference type="ARBA" id="ARBA00004613"/>
    </source>
</evidence>
<dbReference type="GO" id="GO:0008201">
    <property type="term" value="F:heparin binding"/>
    <property type="evidence" value="ECO:0007669"/>
    <property type="project" value="TreeGrafter"/>
</dbReference>
<dbReference type="OrthoDB" id="5986054at2759"/>
<dbReference type="Gene3D" id="3.30.60.30">
    <property type="match status" value="1"/>
</dbReference>
<organism evidence="9 10">
    <name type="scientific">Penaeus vannamei</name>
    <name type="common">Whiteleg shrimp</name>
    <name type="synonym">Litopenaeus vannamei</name>
    <dbReference type="NCBI Taxonomy" id="6689"/>
    <lineage>
        <taxon>Eukaryota</taxon>
        <taxon>Metazoa</taxon>
        <taxon>Ecdysozoa</taxon>
        <taxon>Arthropoda</taxon>
        <taxon>Crustacea</taxon>
        <taxon>Multicrustacea</taxon>
        <taxon>Malacostraca</taxon>
        <taxon>Eumalacostraca</taxon>
        <taxon>Eucarida</taxon>
        <taxon>Decapoda</taxon>
        <taxon>Dendrobranchiata</taxon>
        <taxon>Penaeoidea</taxon>
        <taxon>Penaeidae</taxon>
        <taxon>Penaeus</taxon>
    </lineage>
</organism>